<reference evidence="1" key="1">
    <citation type="submission" date="2018-11" db="EMBL/GenBank/DDBJ databases">
        <authorList>
            <person name="Alioto T."/>
            <person name="Alioto T."/>
        </authorList>
    </citation>
    <scope>NUCLEOTIDE SEQUENCE</scope>
</reference>
<comment type="caution">
    <text evidence="1">The sequence shown here is derived from an EMBL/GenBank/DDBJ whole genome shotgun (WGS) entry which is preliminary data.</text>
</comment>
<dbReference type="OrthoDB" id="5986837at2759"/>
<dbReference type="EMBL" id="UYJE01001580">
    <property type="protein sequence ID" value="VDI03323.1"/>
    <property type="molecule type" value="Genomic_DNA"/>
</dbReference>
<protein>
    <recommendedName>
        <fullName evidence="3">Tesmin/TSO1-like CXC domain-containing protein</fullName>
    </recommendedName>
</protein>
<dbReference type="Proteomes" id="UP000596742">
    <property type="component" value="Unassembled WGS sequence"/>
</dbReference>
<name>A0A8B6CEB4_MYTGA</name>
<keyword evidence="2" id="KW-1185">Reference proteome</keyword>
<proteinExistence type="predicted"/>
<dbReference type="PANTHER" id="PTHR47018">
    <property type="entry name" value="CXC DOMAIN-CONTAINING PROTEIN-RELATED"/>
    <property type="match status" value="1"/>
</dbReference>
<sequence>MTQLQRWMVSGPEIARVINEFESAQERIKKDQSKGPDLRHHEQVKSRQDTFARQVKAFCSVLEEMGNPFMEQSDDLLILDTRDIVDPRVAETVRKVEEIGKEQFNKFVTERLQSNTKSIYEPIKQNKLFMFSRQQPKTDSKEKQQISSLKQNCSLFSQLYVSCQVRNGDLVEFFRHENQAYPPSLSQFGELRHGSKSDLLVQLERITESVNEAPRVDALVIDGAALINMLKPRGSKTFESYCKDIVVPYIRGQLLSVRRIDMVWDEYIQDSLKASERSRRGKGIRRRVLPDSKVPGNWEAFLRVDENKKELFAYISEQLVSRDIVFDEEKQIVSTTGSNVNCRKEKDVSKIAPCTQEEADTRMMLHVNDAVADGHKCVMIRTVDTDVVVIAISVLQKIESILELWIAFGVGKNFRYLSIHDIANALGPEKSHGLLFFHAFTGCDQVSSFANKGKKSAWDTWTSYDEITGTFDLLSNEELACDVLSDLMEDIERFVILMYDKTSESLKVNEARKDLFTRKGRAIDNIPPTEAALLEHSKRACYMASQCWDRCLEPSPSFTDPGEWGWERNKSKMWVPFWTSLQEASACCNELIKCGCKNGCRGRCKCLKAMLSCTALCKCGGECDRD</sequence>
<gene>
    <name evidence="1" type="ORF">MGAL_10B003731</name>
</gene>
<accession>A0A8B6CEB4</accession>
<evidence type="ECO:0008006" key="3">
    <source>
        <dbReference type="Google" id="ProtNLM"/>
    </source>
</evidence>
<organism evidence="1 2">
    <name type="scientific">Mytilus galloprovincialis</name>
    <name type="common">Mediterranean mussel</name>
    <dbReference type="NCBI Taxonomy" id="29158"/>
    <lineage>
        <taxon>Eukaryota</taxon>
        <taxon>Metazoa</taxon>
        <taxon>Spiralia</taxon>
        <taxon>Lophotrochozoa</taxon>
        <taxon>Mollusca</taxon>
        <taxon>Bivalvia</taxon>
        <taxon>Autobranchia</taxon>
        <taxon>Pteriomorphia</taxon>
        <taxon>Mytilida</taxon>
        <taxon>Mytiloidea</taxon>
        <taxon>Mytilidae</taxon>
        <taxon>Mytilinae</taxon>
        <taxon>Mytilus</taxon>
    </lineage>
</organism>
<evidence type="ECO:0000313" key="2">
    <source>
        <dbReference type="Proteomes" id="UP000596742"/>
    </source>
</evidence>
<dbReference type="AlphaFoldDB" id="A0A8B6CEB4"/>
<evidence type="ECO:0000313" key="1">
    <source>
        <dbReference type="EMBL" id="VDI03323.1"/>
    </source>
</evidence>